<gene>
    <name evidence="10" type="primary">HTP-2</name>
    <name evidence="10" type="ORF">BDZ94DRAFT_1173316</name>
</gene>
<dbReference type="EMBL" id="MU150336">
    <property type="protein sequence ID" value="KAF9458578.1"/>
    <property type="molecule type" value="Genomic_DNA"/>
</dbReference>
<dbReference type="AlphaFoldDB" id="A0A9P5XXH9"/>
<dbReference type="Gene3D" id="1.10.489.10">
    <property type="entry name" value="Chloroperoxidase-like"/>
    <property type="match status" value="1"/>
</dbReference>
<comment type="similarity">
    <text evidence="7">Belongs to the chloroperoxidase family.</text>
</comment>
<evidence type="ECO:0000259" key="9">
    <source>
        <dbReference type="PROSITE" id="PS51405"/>
    </source>
</evidence>
<evidence type="ECO:0000313" key="10">
    <source>
        <dbReference type="EMBL" id="KAF9458578.1"/>
    </source>
</evidence>
<evidence type="ECO:0000256" key="2">
    <source>
        <dbReference type="ARBA" id="ARBA00022559"/>
    </source>
</evidence>
<dbReference type="Pfam" id="PF01328">
    <property type="entry name" value="Peroxidase_2"/>
    <property type="match status" value="1"/>
</dbReference>
<keyword evidence="5" id="KW-0560">Oxidoreductase</keyword>
<evidence type="ECO:0000256" key="4">
    <source>
        <dbReference type="ARBA" id="ARBA00022723"/>
    </source>
</evidence>
<comment type="caution">
    <text evidence="10">The sequence shown here is derived from an EMBL/GenBank/DDBJ whole genome shotgun (WGS) entry which is preliminary data.</text>
</comment>
<dbReference type="PANTHER" id="PTHR33577">
    <property type="entry name" value="STERIGMATOCYSTIN BIOSYNTHESIS PEROXIDASE STCC-RELATED"/>
    <property type="match status" value="1"/>
</dbReference>
<dbReference type="GO" id="GO:0004601">
    <property type="term" value="F:peroxidase activity"/>
    <property type="evidence" value="ECO:0007669"/>
    <property type="project" value="UniProtKB-KW"/>
</dbReference>
<comment type="cofactor">
    <cofactor evidence="1">
        <name>heme b</name>
        <dbReference type="ChEBI" id="CHEBI:60344"/>
    </cofactor>
</comment>
<evidence type="ECO:0000256" key="7">
    <source>
        <dbReference type="ARBA" id="ARBA00025795"/>
    </source>
</evidence>
<dbReference type="PROSITE" id="PS51405">
    <property type="entry name" value="HEME_HALOPEROXIDASE"/>
    <property type="match status" value="1"/>
</dbReference>
<dbReference type="OrthoDB" id="407298at2759"/>
<evidence type="ECO:0000256" key="1">
    <source>
        <dbReference type="ARBA" id="ARBA00001970"/>
    </source>
</evidence>
<evidence type="ECO:0000256" key="8">
    <source>
        <dbReference type="SAM" id="Phobius"/>
    </source>
</evidence>
<keyword evidence="8" id="KW-0812">Transmembrane</keyword>
<keyword evidence="8" id="KW-0472">Membrane</keyword>
<dbReference type="InterPro" id="IPR036851">
    <property type="entry name" value="Chloroperoxidase-like_sf"/>
</dbReference>
<dbReference type="PANTHER" id="PTHR33577:SF9">
    <property type="entry name" value="PEROXIDASE STCC"/>
    <property type="match status" value="1"/>
</dbReference>
<name>A0A9P5XXH9_9AGAR</name>
<keyword evidence="2" id="KW-0575">Peroxidase</keyword>
<dbReference type="GO" id="GO:0046872">
    <property type="term" value="F:metal ion binding"/>
    <property type="evidence" value="ECO:0007669"/>
    <property type="project" value="UniProtKB-KW"/>
</dbReference>
<accession>A0A9P5XXH9</accession>
<evidence type="ECO:0000256" key="5">
    <source>
        <dbReference type="ARBA" id="ARBA00023002"/>
    </source>
</evidence>
<evidence type="ECO:0000256" key="6">
    <source>
        <dbReference type="ARBA" id="ARBA00023004"/>
    </source>
</evidence>
<dbReference type="InterPro" id="IPR000028">
    <property type="entry name" value="Chloroperoxidase"/>
</dbReference>
<dbReference type="Proteomes" id="UP000807353">
    <property type="component" value="Unassembled WGS sequence"/>
</dbReference>
<keyword evidence="4" id="KW-0479">Metal-binding</keyword>
<proteinExistence type="inferred from homology"/>
<dbReference type="SUPFAM" id="SSF47571">
    <property type="entry name" value="Cloroperoxidase"/>
    <property type="match status" value="1"/>
</dbReference>
<protein>
    <submittedName>
        <fullName evidence="10">Chloroperoxidase</fullName>
    </submittedName>
</protein>
<keyword evidence="8" id="KW-1133">Transmembrane helix</keyword>
<sequence>MFTDSCSHEFISPKFGQSRAPCPALNALANHGYISHDGKNLTVPELVRALQQVYHLSFTLALVLSLAAVIFCGNGFRLDLGDLCKRNKIEHPGSLVHDDCLPGQQFASSVPSSKLLRCFLRYAPRGHGLNLDDFATARVDRESKLALPLDQLHSQIATGESALTWLVMKDQHDEVPKEIIKEWYGEERLPHGWVPPATAITLLSARGVAKMIAQRMK</sequence>
<evidence type="ECO:0000313" key="11">
    <source>
        <dbReference type="Proteomes" id="UP000807353"/>
    </source>
</evidence>
<feature type="domain" description="Heme haloperoxidase family profile" evidence="9">
    <location>
        <begin position="6"/>
        <end position="207"/>
    </location>
</feature>
<feature type="transmembrane region" description="Helical" evidence="8">
    <location>
        <begin position="53"/>
        <end position="76"/>
    </location>
</feature>
<keyword evidence="3" id="KW-0349">Heme</keyword>
<reference evidence="10" key="1">
    <citation type="submission" date="2020-11" db="EMBL/GenBank/DDBJ databases">
        <authorList>
            <consortium name="DOE Joint Genome Institute"/>
            <person name="Ahrendt S."/>
            <person name="Riley R."/>
            <person name="Andreopoulos W."/>
            <person name="Labutti K."/>
            <person name="Pangilinan J."/>
            <person name="Ruiz-Duenas F.J."/>
            <person name="Barrasa J.M."/>
            <person name="Sanchez-Garcia M."/>
            <person name="Camarero S."/>
            <person name="Miyauchi S."/>
            <person name="Serrano A."/>
            <person name="Linde D."/>
            <person name="Babiker R."/>
            <person name="Drula E."/>
            <person name="Ayuso-Fernandez I."/>
            <person name="Pacheco R."/>
            <person name="Padilla G."/>
            <person name="Ferreira P."/>
            <person name="Barriuso J."/>
            <person name="Kellner H."/>
            <person name="Castanera R."/>
            <person name="Alfaro M."/>
            <person name="Ramirez L."/>
            <person name="Pisabarro A.G."/>
            <person name="Kuo A."/>
            <person name="Tritt A."/>
            <person name="Lipzen A."/>
            <person name="He G."/>
            <person name="Yan M."/>
            <person name="Ng V."/>
            <person name="Cullen D."/>
            <person name="Martin F."/>
            <person name="Rosso M.-N."/>
            <person name="Henrissat B."/>
            <person name="Hibbett D."/>
            <person name="Martinez A.T."/>
            <person name="Grigoriev I.V."/>
        </authorList>
    </citation>
    <scope>NUCLEOTIDE SEQUENCE</scope>
    <source>
        <strain evidence="10">CBS 247.69</strain>
    </source>
</reference>
<evidence type="ECO:0000256" key="3">
    <source>
        <dbReference type="ARBA" id="ARBA00022617"/>
    </source>
</evidence>
<keyword evidence="6" id="KW-0408">Iron</keyword>
<keyword evidence="11" id="KW-1185">Reference proteome</keyword>
<organism evidence="10 11">
    <name type="scientific">Collybia nuda</name>
    <dbReference type="NCBI Taxonomy" id="64659"/>
    <lineage>
        <taxon>Eukaryota</taxon>
        <taxon>Fungi</taxon>
        <taxon>Dikarya</taxon>
        <taxon>Basidiomycota</taxon>
        <taxon>Agaricomycotina</taxon>
        <taxon>Agaricomycetes</taxon>
        <taxon>Agaricomycetidae</taxon>
        <taxon>Agaricales</taxon>
        <taxon>Tricholomatineae</taxon>
        <taxon>Clitocybaceae</taxon>
        <taxon>Collybia</taxon>
    </lineage>
</organism>